<name>A0AAV9K1K0_9SOLN</name>
<organism evidence="1 2">
    <name type="scientific">Solanum pinnatisectum</name>
    <name type="common">tansyleaf nightshade</name>
    <dbReference type="NCBI Taxonomy" id="50273"/>
    <lineage>
        <taxon>Eukaryota</taxon>
        <taxon>Viridiplantae</taxon>
        <taxon>Streptophyta</taxon>
        <taxon>Embryophyta</taxon>
        <taxon>Tracheophyta</taxon>
        <taxon>Spermatophyta</taxon>
        <taxon>Magnoliopsida</taxon>
        <taxon>eudicotyledons</taxon>
        <taxon>Gunneridae</taxon>
        <taxon>Pentapetalae</taxon>
        <taxon>asterids</taxon>
        <taxon>lamiids</taxon>
        <taxon>Solanales</taxon>
        <taxon>Solanaceae</taxon>
        <taxon>Solanoideae</taxon>
        <taxon>Solaneae</taxon>
        <taxon>Solanum</taxon>
    </lineage>
</organism>
<reference evidence="1 2" key="1">
    <citation type="submission" date="2023-10" db="EMBL/GenBank/DDBJ databases">
        <title>Genome-Wide Identification Analysis in wild type Solanum Pinnatisectum Reveals Some Genes Defensing Phytophthora Infestans.</title>
        <authorList>
            <person name="Sun C."/>
        </authorList>
    </citation>
    <scope>NUCLEOTIDE SEQUENCE [LARGE SCALE GENOMIC DNA]</scope>
    <source>
        <strain evidence="1">LQN</strain>
        <tissue evidence="1">Leaf</tissue>
    </source>
</reference>
<protein>
    <recommendedName>
        <fullName evidence="3">Reverse transcriptase</fullName>
    </recommendedName>
</protein>
<dbReference type="PANTHER" id="PTHR33067">
    <property type="entry name" value="RNA-DIRECTED DNA POLYMERASE-RELATED"/>
    <property type="match status" value="1"/>
</dbReference>
<comment type="caution">
    <text evidence="1">The sequence shown here is derived from an EMBL/GenBank/DDBJ whole genome shotgun (WGS) entry which is preliminary data.</text>
</comment>
<sequence length="288" mass="33305">MGQIANQISKRTPKTLQSDGVRNLIYLKVVLCVLGRYAKRTTYEYPIYRVVTQMPAYAKFLKEILSGKKKMEETSVVKLNAHYSSILQNTLPQKCGDPCSFTIPCAIGKVIFEKSLCGSWASINLMPLLILKKLEGELGIINSIPVIIEDVLVRVDKFVFPVDFIVVDMEENKEVLLILRRPFMAIGKAILNVYEDQLMLRVGEEKVVFNMKKMMKFTQDEENVYSSFKVDILTNLAEEYKNENLIEEFRRDTYENARIFKEKTKVWHDCLIKTKEFKEGDKVATLQY</sequence>
<evidence type="ECO:0008006" key="3">
    <source>
        <dbReference type="Google" id="ProtNLM"/>
    </source>
</evidence>
<dbReference type="Gene3D" id="2.40.70.10">
    <property type="entry name" value="Acid Proteases"/>
    <property type="match status" value="1"/>
</dbReference>
<dbReference type="EMBL" id="JAWPEI010000028">
    <property type="protein sequence ID" value="KAK4707102.1"/>
    <property type="molecule type" value="Genomic_DNA"/>
</dbReference>
<accession>A0AAV9K1K0</accession>
<dbReference type="Proteomes" id="UP001311915">
    <property type="component" value="Unassembled WGS sequence"/>
</dbReference>
<gene>
    <name evidence="1" type="ORF">R3W88_033351</name>
</gene>
<dbReference type="InterPro" id="IPR021109">
    <property type="entry name" value="Peptidase_aspartic_dom_sf"/>
</dbReference>
<evidence type="ECO:0000313" key="2">
    <source>
        <dbReference type="Proteomes" id="UP001311915"/>
    </source>
</evidence>
<dbReference type="AlphaFoldDB" id="A0AAV9K1K0"/>
<evidence type="ECO:0000313" key="1">
    <source>
        <dbReference type="EMBL" id="KAK4707102.1"/>
    </source>
</evidence>
<proteinExistence type="predicted"/>
<dbReference type="PANTHER" id="PTHR33067:SF31">
    <property type="entry name" value="RNA-DIRECTED DNA POLYMERASE"/>
    <property type="match status" value="1"/>
</dbReference>
<keyword evidence="2" id="KW-1185">Reference proteome</keyword>